<dbReference type="InterPro" id="IPR054208">
    <property type="entry name" value="DUF6914"/>
</dbReference>
<protein>
    <submittedName>
        <fullName evidence="1">Uncharacterized protein</fullName>
    </submittedName>
</protein>
<reference evidence="1" key="1">
    <citation type="journal article" date="2020" name="Stud. Mycol.">
        <title>101 Dothideomycetes genomes: a test case for predicting lifestyles and emergence of pathogens.</title>
        <authorList>
            <person name="Haridas S."/>
            <person name="Albert R."/>
            <person name="Binder M."/>
            <person name="Bloem J."/>
            <person name="Labutti K."/>
            <person name="Salamov A."/>
            <person name="Andreopoulos B."/>
            <person name="Baker S."/>
            <person name="Barry K."/>
            <person name="Bills G."/>
            <person name="Bluhm B."/>
            <person name="Cannon C."/>
            <person name="Castanera R."/>
            <person name="Culley D."/>
            <person name="Daum C."/>
            <person name="Ezra D."/>
            <person name="Gonzalez J."/>
            <person name="Henrissat B."/>
            <person name="Kuo A."/>
            <person name="Liang C."/>
            <person name="Lipzen A."/>
            <person name="Lutzoni F."/>
            <person name="Magnuson J."/>
            <person name="Mondo S."/>
            <person name="Nolan M."/>
            <person name="Ohm R."/>
            <person name="Pangilinan J."/>
            <person name="Park H.-J."/>
            <person name="Ramirez L."/>
            <person name="Alfaro M."/>
            <person name="Sun H."/>
            <person name="Tritt A."/>
            <person name="Yoshinaga Y."/>
            <person name="Zwiers L.-H."/>
            <person name="Turgeon B."/>
            <person name="Goodwin S."/>
            <person name="Spatafora J."/>
            <person name="Crous P."/>
            <person name="Grigoriev I."/>
        </authorList>
    </citation>
    <scope>NUCLEOTIDE SEQUENCE</scope>
    <source>
        <strain evidence="1">CBS 116005</strain>
    </source>
</reference>
<keyword evidence="2" id="KW-1185">Reference proteome</keyword>
<dbReference type="Proteomes" id="UP000799436">
    <property type="component" value="Unassembled WGS sequence"/>
</dbReference>
<name>A0A6G1KXZ2_9PEZI</name>
<proteinExistence type="predicted"/>
<sequence length="109" mass="12586">MLIRVAVAKVADVELAKEVLRSLRPYGKGESFSSCFEWVRVAFAALHAEPDCLKTYFDDDDWQWIEKCAREYCKSKRMQGRFAAHTGTGNWKADEVSTFNAWEMRETTP</sequence>
<evidence type="ECO:0000313" key="1">
    <source>
        <dbReference type="EMBL" id="KAF2765495.1"/>
    </source>
</evidence>
<evidence type="ECO:0000313" key="2">
    <source>
        <dbReference type="Proteomes" id="UP000799436"/>
    </source>
</evidence>
<dbReference type="OrthoDB" id="2679825at2759"/>
<dbReference type="AlphaFoldDB" id="A0A6G1KXZ2"/>
<gene>
    <name evidence="1" type="ORF">EJ03DRAFT_330883</name>
</gene>
<accession>A0A6G1KXZ2</accession>
<dbReference type="EMBL" id="ML995890">
    <property type="protein sequence ID" value="KAF2765495.1"/>
    <property type="molecule type" value="Genomic_DNA"/>
</dbReference>
<organism evidence="1 2">
    <name type="scientific">Teratosphaeria nubilosa</name>
    <dbReference type="NCBI Taxonomy" id="161662"/>
    <lineage>
        <taxon>Eukaryota</taxon>
        <taxon>Fungi</taxon>
        <taxon>Dikarya</taxon>
        <taxon>Ascomycota</taxon>
        <taxon>Pezizomycotina</taxon>
        <taxon>Dothideomycetes</taxon>
        <taxon>Dothideomycetidae</taxon>
        <taxon>Mycosphaerellales</taxon>
        <taxon>Teratosphaeriaceae</taxon>
        <taxon>Teratosphaeria</taxon>
    </lineage>
</organism>
<dbReference type="Pfam" id="PF21858">
    <property type="entry name" value="DUF6914"/>
    <property type="match status" value="1"/>
</dbReference>